<feature type="compositionally biased region" description="Basic and acidic residues" evidence="1">
    <location>
        <begin position="1"/>
        <end position="15"/>
    </location>
</feature>
<dbReference type="Gene3D" id="1.10.10.60">
    <property type="entry name" value="Homeodomain-like"/>
    <property type="match status" value="1"/>
</dbReference>
<accession>A0A1T2L4E7</accession>
<feature type="region of interest" description="Disordered" evidence="1">
    <location>
        <begin position="1"/>
        <end position="20"/>
    </location>
</feature>
<proteinExistence type="predicted"/>
<keyword evidence="4" id="KW-1185">Reference proteome</keyword>
<dbReference type="Pfam" id="PF02954">
    <property type="entry name" value="HTH_8"/>
    <property type="match status" value="1"/>
</dbReference>
<dbReference type="InterPro" id="IPR009057">
    <property type="entry name" value="Homeodomain-like_sf"/>
</dbReference>
<dbReference type="SUPFAM" id="SSF46689">
    <property type="entry name" value="Homeodomain-like"/>
    <property type="match status" value="1"/>
</dbReference>
<reference evidence="3 4" key="1">
    <citation type="submission" date="2016-11" db="EMBL/GenBank/DDBJ databases">
        <title>Mixed transmission modes and dynamic genome evolution in an obligate animal-bacterial symbiosis.</title>
        <authorList>
            <person name="Russell S.L."/>
            <person name="Corbett-Detig R.B."/>
            <person name="Cavanaugh C.M."/>
        </authorList>
    </citation>
    <scope>NUCLEOTIDE SEQUENCE [LARGE SCALE GENOMIC DNA]</scope>
    <source>
        <strain evidence="3">Sp-SM6</strain>
    </source>
</reference>
<evidence type="ECO:0000313" key="4">
    <source>
        <dbReference type="Proteomes" id="UP000190198"/>
    </source>
</evidence>
<dbReference type="PRINTS" id="PR01590">
    <property type="entry name" value="HTHFIS"/>
</dbReference>
<sequence>QVHLDDLPPEMREETISEGGYSGDWDEALRQWAHAELKRDGAPLLDKALPLFERTLIETALEETGGKKHEAATMLGWGRNTLTRKIKELEME</sequence>
<dbReference type="Proteomes" id="UP000190198">
    <property type="component" value="Unassembled WGS sequence"/>
</dbReference>
<dbReference type="GO" id="GO:0043565">
    <property type="term" value="F:sequence-specific DNA binding"/>
    <property type="evidence" value="ECO:0007669"/>
    <property type="project" value="InterPro"/>
</dbReference>
<dbReference type="InterPro" id="IPR002197">
    <property type="entry name" value="HTH_Fis"/>
</dbReference>
<dbReference type="EMBL" id="MPRK01000107">
    <property type="protein sequence ID" value="OOZ39942.1"/>
    <property type="molecule type" value="Genomic_DNA"/>
</dbReference>
<protein>
    <submittedName>
        <fullName evidence="3">Nitrogen regulation protein NR(I)</fullName>
    </submittedName>
</protein>
<feature type="non-terminal residue" evidence="3">
    <location>
        <position position="1"/>
    </location>
</feature>
<dbReference type="AlphaFoldDB" id="A0A1T2L4E7"/>
<evidence type="ECO:0000259" key="2">
    <source>
        <dbReference type="Pfam" id="PF02954"/>
    </source>
</evidence>
<name>A0A1T2L4E7_9GAMM</name>
<feature type="domain" description="DNA binding HTH" evidence="2">
    <location>
        <begin position="49"/>
        <end position="89"/>
    </location>
</feature>
<dbReference type="RefSeq" id="WP_281252870.1">
    <property type="nucleotide sequence ID" value="NZ_MPRK01000107.1"/>
</dbReference>
<evidence type="ECO:0000313" key="3">
    <source>
        <dbReference type="EMBL" id="OOZ39942.1"/>
    </source>
</evidence>
<evidence type="ECO:0000256" key="1">
    <source>
        <dbReference type="SAM" id="MobiDB-lite"/>
    </source>
</evidence>
<dbReference type="FunFam" id="1.10.10.60:FF:000088">
    <property type="entry name" value="DNA-binding transcriptional regulator NtrC"/>
    <property type="match status" value="1"/>
</dbReference>
<gene>
    <name evidence="3" type="primary">glnG</name>
    <name evidence="3" type="ORF">BOW52_06620</name>
</gene>
<organism evidence="3 4">
    <name type="scientific">Solemya elarraichensis gill symbiont</name>
    <dbReference type="NCBI Taxonomy" id="1918949"/>
    <lineage>
        <taxon>Bacteria</taxon>
        <taxon>Pseudomonadati</taxon>
        <taxon>Pseudomonadota</taxon>
        <taxon>Gammaproteobacteria</taxon>
        <taxon>sulfur-oxidizing symbionts</taxon>
    </lineage>
</organism>
<comment type="caution">
    <text evidence="3">The sequence shown here is derived from an EMBL/GenBank/DDBJ whole genome shotgun (WGS) entry which is preliminary data.</text>
</comment>